<evidence type="ECO:0000256" key="5">
    <source>
        <dbReference type="ARBA" id="ARBA00061478"/>
    </source>
</evidence>
<dbReference type="GO" id="GO:0003677">
    <property type="term" value="F:DNA binding"/>
    <property type="evidence" value="ECO:0007669"/>
    <property type="project" value="InterPro"/>
</dbReference>
<keyword evidence="6" id="KW-0175">Coiled coil</keyword>
<dbReference type="InterPro" id="IPR032781">
    <property type="entry name" value="ABC_tran_Xtn"/>
</dbReference>
<sequence>MLAIKKLRVEFGARVLFNDLSFTVAAKERISFAGHNGAGKSTLMKCIGGVIDANAGEITKPRSCQIGYLPQEGIHISGVTLWEETESAFGEAKRIQEDIDRLSERLPTLDSSTEEYMELLHRIGDLELKLEHFNPATMKPRIESVLTGLGFKRSDFQRDCSEFSGGWQMRIAMAKLFLQEPEVLLLDEPTNHLDIDSQTWMEQYLFNYPGAIIIISHDLALLDALTTRTIAFSHGRAEEYAGNYSFYLKESKLRKEILIKQYESQQREIEKTKQFIDRFRAKASKASQAQSRLKQLEKMELIEIEQDDAVMSFTFPAPPASTQSVAKLEKATKCYGENTIFSDFSFEVEKGERLAIVGPNGAGKSTFCRLITGQEEPDSGVYTLGPKSAISFFSQNHADELDPDKTVLDICTEAASRENAPVVRNILGCFLFRGDDVFKKIGVLSGGERSRVALVRMLVQPANFLILDEPTNHLDVQSQEVLQNALNDYPGSYLIVSHNRSFLDPIVTKTLEFRPGEHPTLYHGNVSYYLEKKEEEKNAAKAQAGATNSTTADSGSKVSRKEQRRLEAEIRQKRNKVLKPLQEEFEKLEGSIGEIEAAQATLTEHMSKPDVASDSAKMQEASAAYQNLSNKLEKAYSRWSELSDEIEKLEATLG</sequence>
<organism evidence="9 10">
    <name type="scientific">Rubritalea squalenifaciens DSM 18772</name>
    <dbReference type="NCBI Taxonomy" id="1123071"/>
    <lineage>
        <taxon>Bacteria</taxon>
        <taxon>Pseudomonadati</taxon>
        <taxon>Verrucomicrobiota</taxon>
        <taxon>Verrucomicrobiia</taxon>
        <taxon>Verrucomicrobiales</taxon>
        <taxon>Rubritaleaceae</taxon>
        <taxon>Rubritalea</taxon>
    </lineage>
</organism>
<dbReference type="InterPro" id="IPR003593">
    <property type="entry name" value="AAA+_ATPase"/>
</dbReference>
<dbReference type="InterPro" id="IPR037118">
    <property type="entry name" value="Val-tRNA_synth_C_sf"/>
</dbReference>
<dbReference type="AlphaFoldDB" id="A0A1M6MFL9"/>
<dbReference type="PROSITE" id="PS00211">
    <property type="entry name" value="ABC_TRANSPORTER_1"/>
    <property type="match status" value="2"/>
</dbReference>
<dbReference type="InterPro" id="IPR032524">
    <property type="entry name" value="ABC_tran_C"/>
</dbReference>
<dbReference type="EMBL" id="FQYR01000004">
    <property type="protein sequence ID" value="SHJ82163.1"/>
    <property type="molecule type" value="Genomic_DNA"/>
</dbReference>
<dbReference type="SUPFAM" id="SSF52540">
    <property type="entry name" value="P-loop containing nucleoside triphosphate hydrolases"/>
    <property type="match status" value="2"/>
</dbReference>
<dbReference type="PANTHER" id="PTHR42855">
    <property type="entry name" value="ABC TRANSPORTER ATP-BINDING SUBUNIT"/>
    <property type="match status" value="1"/>
</dbReference>
<dbReference type="InterPro" id="IPR051309">
    <property type="entry name" value="ABCF_ATPase"/>
</dbReference>
<evidence type="ECO:0000256" key="3">
    <source>
        <dbReference type="ARBA" id="ARBA00022840"/>
    </source>
</evidence>
<comment type="similarity">
    <text evidence="5">Belongs to the ABC transporter superfamily. ABCF family. Uup subfamily.</text>
</comment>
<dbReference type="InterPro" id="IPR017871">
    <property type="entry name" value="ABC_transporter-like_CS"/>
</dbReference>
<keyword evidence="10" id="KW-1185">Reference proteome</keyword>
<evidence type="ECO:0000313" key="10">
    <source>
        <dbReference type="Proteomes" id="UP000184510"/>
    </source>
</evidence>
<keyword evidence="3 9" id="KW-0067">ATP-binding</keyword>
<evidence type="ECO:0000256" key="7">
    <source>
        <dbReference type="SAM" id="MobiDB-lite"/>
    </source>
</evidence>
<dbReference type="Pfam" id="PF16326">
    <property type="entry name" value="ABC_tran_CTD"/>
    <property type="match status" value="1"/>
</dbReference>
<feature type="domain" description="ABC transporter" evidence="8">
    <location>
        <begin position="326"/>
        <end position="549"/>
    </location>
</feature>
<evidence type="ECO:0000256" key="1">
    <source>
        <dbReference type="ARBA" id="ARBA00022737"/>
    </source>
</evidence>
<dbReference type="PANTHER" id="PTHR42855:SF2">
    <property type="entry name" value="DRUG RESISTANCE ABC TRANSPORTER,ATP-BINDING PROTEIN"/>
    <property type="match status" value="1"/>
</dbReference>
<dbReference type="Pfam" id="PF12848">
    <property type="entry name" value="ABC_tran_Xtn"/>
    <property type="match status" value="1"/>
</dbReference>
<dbReference type="FunFam" id="3.40.50.300:FF:000309">
    <property type="entry name" value="ABC transporter ATP-binding protein"/>
    <property type="match status" value="1"/>
</dbReference>
<dbReference type="STRING" id="1123071.SAMN02745181_2714"/>
<feature type="coiled-coil region" evidence="6">
    <location>
        <begin position="248"/>
        <end position="282"/>
    </location>
</feature>
<dbReference type="InterPro" id="IPR003439">
    <property type="entry name" value="ABC_transporter-like_ATP-bd"/>
</dbReference>
<protein>
    <submittedName>
        <fullName evidence="9">ATP-binding cassette, subfamily F, member 3</fullName>
    </submittedName>
</protein>
<dbReference type="RefSeq" id="WP_143184280.1">
    <property type="nucleotide sequence ID" value="NZ_FQYR01000004.1"/>
</dbReference>
<dbReference type="Pfam" id="PF00005">
    <property type="entry name" value="ABC_tran"/>
    <property type="match status" value="2"/>
</dbReference>
<keyword evidence="1" id="KW-0677">Repeat</keyword>
<evidence type="ECO:0000256" key="6">
    <source>
        <dbReference type="SAM" id="Coils"/>
    </source>
</evidence>
<dbReference type="CDD" id="cd03221">
    <property type="entry name" value="ABCF_EF-3"/>
    <property type="match status" value="2"/>
</dbReference>
<gene>
    <name evidence="9" type="ORF">SAMN02745181_2714</name>
</gene>
<dbReference type="FunFam" id="3.40.50.300:FF:000011">
    <property type="entry name" value="Putative ABC transporter ATP-binding component"/>
    <property type="match status" value="1"/>
</dbReference>
<dbReference type="Gene3D" id="3.40.50.300">
    <property type="entry name" value="P-loop containing nucleotide triphosphate hydrolases"/>
    <property type="match status" value="2"/>
</dbReference>
<dbReference type="InParanoid" id="A0A1M6MFL9"/>
<dbReference type="InterPro" id="IPR027417">
    <property type="entry name" value="P-loop_NTPase"/>
</dbReference>
<dbReference type="GO" id="GO:0005524">
    <property type="term" value="F:ATP binding"/>
    <property type="evidence" value="ECO:0007669"/>
    <property type="project" value="UniProtKB-KW"/>
</dbReference>
<feature type="coiled-coil region" evidence="6">
    <location>
        <begin position="618"/>
        <end position="652"/>
    </location>
</feature>
<accession>A0A1M6MFL9</accession>
<reference evidence="9 10" key="1">
    <citation type="submission" date="2016-11" db="EMBL/GenBank/DDBJ databases">
        <authorList>
            <person name="Jaros S."/>
            <person name="Januszkiewicz K."/>
            <person name="Wedrychowicz H."/>
        </authorList>
    </citation>
    <scope>NUCLEOTIDE SEQUENCE [LARGE SCALE GENOMIC DNA]</scope>
    <source>
        <strain evidence="9 10">DSM 18772</strain>
    </source>
</reference>
<evidence type="ECO:0000313" key="9">
    <source>
        <dbReference type="EMBL" id="SHJ82163.1"/>
    </source>
</evidence>
<proteinExistence type="inferred from homology"/>
<dbReference type="SMART" id="SM00382">
    <property type="entry name" value="AAA"/>
    <property type="match status" value="2"/>
</dbReference>
<feature type="domain" description="ABC transporter" evidence="8">
    <location>
        <begin position="2"/>
        <end position="259"/>
    </location>
</feature>
<feature type="compositionally biased region" description="Polar residues" evidence="7">
    <location>
        <begin position="545"/>
        <end position="557"/>
    </location>
</feature>
<evidence type="ECO:0000256" key="4">
    <source>
        <dbReference type="ARBA" id="ARBA00049360"/>
    </source>
</evidence>
<evidence type="ECO:0000259" key="8">
    <source>
        <dbReference type="PROSITE" id="PS50893"/>
    </source>
</evidence>
<comment type="catalytic activity">
    <reaction evidence="4">
        <text>ATP + H2O = ADP + phosphate + H(+)</text>
        <dbReference type="Rhea" id="RHEA:13065"/>
        <dbReference type="ChEBI" id="CHEBI:15377"/>
        <dbReference type="ChEBI" id="CHEBI:15378"/>
        <dbReference type="ChEBI" id="CHEBI:30616"/>
        <dbReference type="ChEBI" id="CHEBI:43474"/>
        <dbReference type="ChEBI" id="CHEBI:456216"/>
    </reaction>
</comment>
<feature type="region of interest" description="Disordered" evidence="7">
    <location>
        <begin position="539"/>
        <end position="564"/>
    </location>
</feature>
<dbReference type="Proteomes" id="UP000184510">
    <property type="component" value="Unassembled WGS sequence"/>
</dbReference>
<keyword evidence="2" id="KW-0547">Nucleotide-binding</keyword>
<evidence type="ECO:0000256" key="2">
    <source>
        <dbReference type="ARBA" id="ARBA00022741"/>
    </source>
</evidence>
<dbReference type="PROSITE" id="PS50893">
    <property type="entry name" value="ABC_TRANSPORTER_2"/>
    <property type="match status" value="2"/>
</dbReference>
<name>A0A1M6MFL9_9BACT</name>
<dbReference type="Gene3D" id="1.10.287.380">
    <property type="entry name" value="Valyl-tRNA synthetase, C-terminal domain"/>
    <property type="match status" value="1"/>
</dbReference>
<dbReference type="OrthoDB" id="9801441at2"/>
<dbReference type="GO" id="GO:0016887">
    <property type="term" value="F:ATP hydrolysis activity"/>
    <property type="evidence" value="ECO:0007669"/>
    <property type="project" value="InterPro"/>
</dbReference>